<reference evidence="2 3" key="1">
    <citation type="submission" date="2016-11" db="EMBL/GenBank/DDBJ databases">
        <authorList>
            <person name="Jaros S."/>
            <person name="Januszkiewicz K."/>
            <person name="Wedrychowicz H."/>
        </authorList>
    </citation>
    <scope>NUCLEOTIDE SEQUENCE [LARGE SCALE GENOMIC DNA]</scope>
    <source>
        <strain evidence="2 3">CECT 7868</strain>
    </source>
</reference>
<proteinExistence type="predicted"/>
<evidence type="ECO:0000313" key="3">
    <source>
        <dbReference type="Proteomes" id="UP000184608"/>
    </source>
</evidence>
<accession>A0A1M6E7U8</accession>
<keyword evidence="1" id="KW-0732">Signal</keyword>
<dbReference type="EMBL" id="FQXZ01000048">
    <property type="protein sequence ID" value="SHI81515.1"/>
    <property type="molecule type" value="Genomic_DNA"/>
</dbReference>
<dbReference type="AlphaFoldDB" id="A0A1M6E7U8"/>
<protein>
    <recommendedName>
        <fullName evidence="4">Oxidoreductase molybdopterin binding domain protein</fullName>
    </recommendedName>
</protein>
<feature type="signal peptide" evidence="1">
    <location>
        <begin position="1"/>
        <end position="22"/>
    </location>
</feature>
<organism evidence="2 3">
    <name type="scientific">Vibrio aerogenes CECT 7868</name>
    <dbReference type="NCBI Taxonomy" id="1216006"/>
    <lineage>
        <taxon>Bacteria</taxon>
        <taxon>Pseudomonadati</taxon>
        <taxon>Pseudomonadota</taxon>
        <taxon>Gammaproteobacteria</taxon>
        <taxon>Vibrionales</taxon>
        <taxon>Vibrionaceae</taxon>
        <taxon>Vibrio</taxon>
    </lineage>
</organism>
<dbReference type="SUPFAM" id="SSF56524">
    <property type="entry name" value="Oxidoreductase molybdopterin-binding domain"/>
    <property type="match status" value="1"/>
</dbReference>
<evidence type="ECO:0008006" key="4">
    <source>
        <dbReference type="Google" id="ProtNLM"/>
    </source>
</evidence>
<name>A0A1M6E7U8_9VIBR</name>
<evidence type="ECO:0000256" key="1">
    <source>
        <dbReference type="SAM" id="SignalP"/>
    </source>
</evidence>
<dbReference type="OrthoDB" id="9798763at2"/>
<dbReference type="Proteomes" id="UP000184608">
    <property type="component" value="Unassembled WGS sequence"/>
</dbReference>
<keyword evidence="3" id="KW-1185">Reference proteome</keyword>
<dbReference type="RefSeq" id="WP_073605995.1">
    <property type="nucleotide sequence ID" value="NZ_FQXZ01000048.1"/>
</dbReference>
<evidence type="ECO:0000313" key="2">
    <source>
        <dbReference type="EMBL" id="SHI81515.1"/>
    </source>
</evidence>
<dbReference type="InterPro" id="IPR036374">
    <property type="entry name" value="OxRdtase_Mopterin-bd_sf"/>
</dbReference>
<feature type="chain" id="PRO_5012070517" description="Oxidoreductase molybdopterin binding domain protein" evidence="1">
    <location>
        <begin position="23"/>
        <end position="163"/>
    </location>
</feature>
<dbReference type="PROSITE" id="PS51257">
    <property type="entry name" value="PROKAR_LIPOPROTEIN"/>
    <property type="match status" value="1"/>
</dbReference>
<sequence length="163" mass="19084">MKIQHILFTGLMIFLASCSAFADPGNARILLTGTNLNMASPQELTVKNLESMFSLVTLDLYNPWEKKTDKYTGFWMTEFVTKLAKPGLRTLNFKAIDNYQVDFTEKDWTKFKILIATRVNNQYQPVRHKGPMRLIYADYDSSNIEHELTLTKWMWMIKKVEFK</sequence>
<dbReference type="STRING" id="1216006.VA7868_04398"/>
<gene>
    <name evidence="2" type="ORF">VA7868_04398</name>
</gene>